<evidence type="ECO:0000256" key="2">
    <source>
        <dbReference type="SAM" id="Phobius"/>
    </source>
</evidence>
<keyword evidence="4" id="KW-1185">Reference proteome</keyword>
<name>A0A448XEH6_9PLAT</name>
<feature type="region of interest" description="Disordered" evidence="1">
    <location>
        <begin position="188"/>
        <end position="208"/>
    </location>
</feature>
<accession>A0A448XEH6</accession>
<feature type="compositionally biased region" description="Basic and acidic residues" evidence="1">
    <location>
        <begin position="198"/>
        <end position="208"/>
    </location>
</feature>
<keyword evidence="2" id="KW-0472">Membrane</keyword>
<keyword evidence="2" id="KW-1133">Transmembrane helix</keyword>
<evidence type="ECO:0000256" key="1">
    <source>
        <dbReference type="SAM" id="MobiDB-lite"/>
    </source>
</evidence>
<organism evidence="3 4">
    <name type="scientific">Protopolystoma xenopodis</name>
    <dbReference type="NCBI Taxonomy" id="117903"/>
    <lineage>
        <taxon>Eukaryota</taxon>
        <taxon>Metazoa</taxon>
        <taxon>Spiralia</taxon>
        <taxon>Lophotrochozoa</taxon>
        <taxon>Platyhelminthes</taxon>
        <taxon>Monogenea</taxon>
        <taxon>Polyopisthocotylea</taxon>
        <taxon>Polystomatidea</taxon>
        <taxon>Polystomatidae</taxon>
        <taxon>Protopolystoma</taxon>
    </lineage>
</organism>
<proteinExistence type="predicted"/>
<comment type="caution">
    <text evidence="3">The sequence shown here is derived from an EMBL/GenBank/DDBJ whole genome shotgun (WGS) entry which is preliminary data.</text>
</comment>
<dbReference type="AlphaFoldDB" id="A0A448XEH6"/>
<dbReference type="Proteomes" id="UP000784294">
    <property type="component" value="Unassembled WGS sequence"/>
</dbReference>
<protein>
    <submittedName>
        <fullName evidence="3">Uncharacterized protein</fullName>
    </submittedName>
</protein>
<evidence type="ECO:0000313" key="3">
    <source>
        <dbReference type="EMBL" id="VEL34873.1"/>
    </source>
</evidence>
<dbReference type="EMBL" id="CAAALY010248585">
    <property type="protein sequence ID" value="VEL34873.1"/>
    <property type="molecule type" value="Genomic_DNA"/>
</dbReference>
<gene>
    <name evidence="3" type="ORF">PXEA_LOCUS28313</name>
</gene>
<reference evidence="3" key="1">
    <citation type="submission" date="2018-11" db="EMBL/GenBank/DDBJ databases">
        <authorList>
            <consortium name="Pathogen Informatics"/>
        </authorList>
    </citation>
    <scope>NUCLEOTIDE SEQUENCE</scope>
</reference>
<feature type="transmembrane region" description="Helical" evidence="2">
    <location>
        <begin position="125"/>
        <end position="144"/>
    </location>
</feature>
<keyword evidence="2" id="KW-0812">Transmembrane</keyword>
<evidence type="ECO:0000313" key="4">
    <source>
        <dbReference type="Proteomes" id="UP000784294"/>
    </source>
</evidence>
<sequence>MRRLKNQRIRCRRVHSICHPPRHPSLGLSGRPAIHTGFLYSVKKEPTFSKIWDTSSGVDFLFLTCLAPLRRIPHYALLQLQFFYFHILALKIVLVLRINFLSTYFRPTSSACFWSGRFRLPTAAGFAYVNRAFFSIYLSFHLAIDHSRIFRLIGHCERPPRRCSWQTRKHKRNNIHANSYPVQLAGFPKSTGTRVHASKADKQGCAHT</sequence>
<feature type="transmembrane region" description="Helical" evidence="2">
    <location>
        <begin position="82"/>
        <end position="105"/>
    </location>
</feature>